<comment type="caution">
    <text evidence="1">The sequence shown here is derived from an EMBL/GenBank/DDBJ whole genome shotgun (WGS) entry which is preliminary data.</text>
</comment>
<dbReference type="EMBL" id="CM043795">
    <property type="protein sequence ID" value="KAI4817848.1"/>
    <property type="molecule type" value="Genomic_DNA"/>
</dbReference>
<evidence type="ECO:0000313" key="2">
    <source>
        <dbReference type="Proteomes" id="UP001057452"/>
    </source>
</evidence>
<organism evidence="1 2">
    <name type="scientific">Chaenocephalus aceratus</name>
    <name type="common">Blackfin icefish</name>
    <name type="synonym">Chaenichthys aceratus</name>
    <dbReference type="NCBI Taxonomy" id="36190"/>
    <lineage>
        <taxon>Eukaryota</taxon>
        <taxon>Metazoa</taxon>
        <taxon>Chordata</taxon>
        <taxon>Craniata</taxon>
        <taxon>Vertebrata</taxon>
        <taxon>Euteleostomi</taxon>
        <taxon>Actinopterygii</taxon>
        <taxon>Neopterygii</taxon>
        <taxon>Teleostei</taxon>
        <taxon>Neoteleostei</taxon>
        <taxon>Acanthomorphata</taxon>
        <taxon>Eupercaria</taxon>
        <taxon>Perciformes</taxon>
        <taxon>Notothenioidei</taxon>
        <taxon>Channichthyidae</taxon>
        <taxon>Chaenocephalus</taxon>
    </lineage>
</organism>
<accession>A0ACB9WV23</accession>
<keyword evidence="2" id="KW-1185">Reference proteome</keyword>
<dbReference type="Proteomes" id="UP001057452">
    <property type="component" value="Chromosome 11"/>
</dbReference>
<evidence type="ECO:0000313" key="1">
    <source>
        <dbReference type="EMBL" id="KAI4817848.1"/>
    </source>
</evidence>
<proteinExistence type="predicted"/>
<sequence length="96" mass="10754">MPFIDGRRGMYRPIRVFDTSIYKLSLQICWHIESYKTKIALGIHFRWCQASSPASDEPGSGVGKASYRAVQSASSSKQVDPRHVVVQVVPEVLQGF</sequence>
<reference evidence="1" key="1">
    <citation type="submission" date="2022-05" db="EMBL/GenBank/DDBJ databases">
        <title>Chromosome-level genome of Chaenocephalus aceratus.</title>
        <authorList>
            <person name="Park H."/>
        </authorList>
    </citation>
    <scope>NUCLEOTIDE SEQUENCE</scope>
    <source>
        <strain evidence="1">KU_202001</strain>
    </source>
</reference>
<name>A0ACB9WV23_CHAAC</name>
<protein>
    <submittedName>
        <fullName evidence="1">Uncharacterized protein</fullName>
    </submittedName>
</protein>
<gene>
    <name evidence="1" type="ORF">KUCAC02_011221</name>
</gene>